<dbReference type="OrthoDB" id="663247at2"/>
<feature type="transmembrane region" description="Helical" evidence="5">
    <location>
        <begin position="166"/>
        <end position="186"/>
    </location>
</feature>
<evidence type="ECO:0000256" key="4">
    <source>
        <dbReference type="ARBA" id="ARBA00023163"/>
    </source>
</evidence>
<evidence type="ECO:0000256" key="3">
    <source>
        <dbReference type="ARBA" id="ARBA00023082"/>
    </source>
</evidence>
<dbReference type="InterPro" id="IPR013324">
    <property type="entry name" value="RNA_pol_sigma_r3/r4-like"/>
</dbReference>
<dbReference type="InterPro" id="IPR039425">
    <property type="entry name" value="RNA_pol_sigma-70-like"/>
</dbReference>
<proteinExistence type="inferred from homology"/>
<keyword evidence="9" id="KW-1185">Reference proteome</keyword>
<keyword evidence="5" id="KW-0812">Transmembrane</keyword>
<keyword evidence="5" id="KW-0472">Membrane</keyword>
<dbReference type="NCBIfam" id="TIGR02937">
    <property type="entry name" value="sigma70-ECF"/>
    <property type="match status" value="1"/>
</dbReference>
<feature type="domain" description="RNA polymerase sigma factor 70 region 4 type 2" evidence="7">
    <location>
        <begin position="115"/>
        <end position="165"/>
    </location>
</feature>
<name>A0A5B8VK36_9BACT</name>
<evidence type="ECO:0000256" key="2">
    <source>
        <dbReference type="ARBA" id="ARBA00023015"/>
    </source>
</evidence>
<evidence type="ECO:0000259" key="7">
    <source>
        <dbReference type="Pfam" id="PF08281"/>
    </source>
</evidence>
<dbReference type="Pfam" id="PF08281">
    <property type="entry name" value="Sigma70_r4_2"/>
    <property type="match status" value="1"/>
</dbReference>
<feature type="domain" description="RNA polymerase sigma-70 region 2" evidence="6">
    <location>
        <begin position="19"/>
        <end position="85"/>
    </location>
</feature>
<protein>
    <submittedName>
        <fullName evidence="8">RNA polymerase sigma-70 factor</fullName>
    </submittedName>
</protein>
<dbReference type="InterPro" id="IPR036388">
    <property type="entry name" value="WH-like_DNA-bd_sf"/>
</dbReference>
<dbReference type="Gene3D" id="1.10.10.10">
    <property type="entry name" value="Winged helix-like DNA-binding domain superfamily/Winged helix DNA-binding domain"/>
    <property type="match status" value="1"/>
</dbReference>
<accession>A0A5B8VK36</accession>
<dbReference type="Gene3D" id="1.10.1740.10">
    <property type="match status" value="1"/>
</dbReference>
<evidence type="ECO:0000256" key="5">
    <source>
        <dbReference type="SAM" id="Phobius"/>
    </source>
</evidence>
<dbReference type="InterPro" id="IPR014284">
    <property type="entry name" value="RNA_pol_sigma-70_dom"/>
</dbReference>
<dbReference type="InterPro" id="IPR014327">
    <property type="entry name" value="RNA_pol_sigma70_bacteroid"/>
</dbReference>
<dbReference type="InterPro" id="IPR013249">
    <property type="entry name" value="RNA_pol_sigma70_r4_t2"/>
</dbReference>
<keyword evidence="5" id="KW-1133">Transmembrane helix</keyword>
<gene>
    <name evidence="8" type="ORF">FSB73_04110</name>
</gene>
<dbReference type="AlphaFoldDB" id="A0A5B8VK36"/>
<dbReference type="Pfam" id="PF04542">
    <property type="entry name" value="Sigma70_r2"/>
    <property type="match status" value="1"/>
</dbReference>
<dbReference type="CDD" id="cd06171">
    <property type="entry name" value="Sigma70_r4"/>
    <property type="match status" value="1"/>
</dbReference>
<dbReference type="PANTHER" id="PTHR43133:SF46">
    <property type="entry name" value="RNA POLYMERASE SIGMA-70 FACTOR ECF SUBFAMILY"/>
    <property type="match status" value="1"/>
</dbReference>
<dbReference type="GO" id="GO:0016987">
    <property type="term" value="F:sigma factor activity"/>
    <property type="evidence" value="ECO:0007669"/>
    <property type="project" value="UniProtKB-KW"/>
</dbReference>
<dbReference type="PANTHER" id="PTHR43133">
    <property type="entry name" value="RNA POLYMERASE ECF-TYPE SIGMA FACTO"/>
    <property type="match status" value="1"/>
</dbReference>
<dbReference type="SUPFAM" id="SSF88659">
    <property type="entry name" value="Sigma3 and sigma4 domains of RNA polymerase sigma factors"/>
    <property type="match status" value="1"/>
</dbReference>
<keyword evidence="4" id="KW-0804">Transcription</keyword>
<organism evidence="8 9">
    <name type="scientific">Arachidicoccus ginsenosidivorans</name>
    <dbReference type="NCBI Taxonomy" id="496057"/>
    <lineage>
        <taxon>Bacteria</taxon>
        <taxon>Pseudomonadati</taxon>
        <taxon>Bacteroidota</taxon>
        <taxon>Chitinophagia</taxon>
        <taxon>Chitinophagales</taxon>
        <taxon>Chitinophagaceae</taxon>
        <taxon>Arachidicoccus</taxon>
    </lineage>
</organism>
<dbReference type="SUPFAM" id="SSF88946">
    <property type="entry name" value="Sigma2 domain of RNA polymerase sigma factors"/>
    <property type="match status" value="1"/>
</dbReference>
<dbReference type="GO" id="GO:0006352">
    <property type="term" value="P:DNA-templated transcription initiation"/>
    <property type="evidence" value="ECO:0007669"/>
    <property type="project" value="InterPro"/>
</dbReference>
<keyword evidence="3" id="KW-0731">Sigma factor</keyword>
<reference evidence="8 9" key="1">
    <citation type="journal article" date="2017" name="Int. J. Syst. Evol. Microbiol.">
        <title>Arachidicoccus ginsenosidivorans sp. nov., with ginsenoside-converting activity isolated from ginseng cultivating soil.</title>
        <authorList>
            <person name="Siddiqi M.Z."/>
            <person name="Aslam Z."/>
            <person name="Im W.T."/>
        </authorList>
    </citation>
    <scope>NUCLEOTIDE SEQUENCE [LARGE SCALE GENOMIC DNA]</scope>
    <source>
        <strain evidence="8 9">Gsoil 809</strain>
    </source>
</reference>
<sequence length="188" mass="22391">MDLVNQLQQEGLPVFRKIFDTYHHRVYNYIYGKTKSEYMAEEVVQLTFIKIWERRMSLPGHIEMVALIFQIANTTLIDMIRKYERKNHLMVFGEGTHELESAQVLPLLFLKETQQKLNNLIESLPPTRREVFRMSRFEEMSHKEIANKLSISPKTVENHINLALKYIRPFFSHFLSVFLIIIANLFKF</sequence>
<dbReference type="InterPro" id="IPR013325">
    <property type="entry name" value="RNA_pol_sigma_r2"/>
</dbReference>
<dbReference type="KEGG" id="agi:FSB73_04110"/>
<dbReference type="InterPro" id="IPR007627">
    <property type="entry name" value="RNA_pol_sigma70_r2"/>
</dbReference>
<evidence type="ECO:0000259" key="6">
    <source>
        <dbReference type="Pfam" id="PF04542"/>
    </source>
</evidence>
<evidence type="ECO:0000256" key="1">
    <source>
        <dbReference type="ARBA" id="ARBA00010641"/>
    </source>
</evidence>
<dbReference type="EMBL" id="CP042434">
    <property type="protein sequence ID" value="QEC70986.1"/>
    <property type="molecule type" value="Genomic_DNA"/>
</dbReference>
<dbReference type="Proteomes" id="UP000321291">
    <property type="component" value="Chromosome"/>
</dbReference>
<dbReference type="GO" id="GO:0003677">
    <property type="term" value="F:DNA binding"/>
    <property type="evidence" value="ECO:0007669"/>
    <property type="project" value="InterPro"/>
</dbReference>
<dbReference type="NCBIfam" id="TIGR02985">
    <property type="entry name" value="Sig70_bacteroi1"/>
    <property type="match status" value="1"/>
</dbReference>
<evidence type="ECO:0000313" key="8">
    <source>
        <dbReference type="EMBL" id="QEC70986.1"/>
    </source>
</evidence>
<dbReference type="RefSeq" id="WP_146780245.1">
    <property type="nucleotide sequence ID" value="NZ_CP042434.1"/>
</dbReference>
<comment type="similarity">
    <text evidence="1">Belongs to the sigma-70 factor family. ECF subfamily.</text>
</comment>
<keyword evidence="2" id="KW-0805">Transcription regulation</keyword>
<evidence type="ECO:0000313" key="9">
    <source>
        <dbReference type="Proteomes" id="UP000321291"/>
    </source>
</evidence>